<dbReference type="Pfam" id="PF03129">
    <property type="entry name" value="HGTP_anticodon"/>
    <property type="match status" value="1"/>
</dbReference>
<keyword evidence="5" id="KW-0648">Protein biosynthesis</keyword>
<dbReference type="InterPro" id="IPR006195">
    <property type="entry name" value="aa-tRNA-synth_II"/>
</dbReference>
<evidence type="ECO:0000313" key="10">
    <source>
        <dbReference type="Proteomes" id="UP000229526"/>
    </source>
</evidence>
<keyword evidence="5 9" id="KW-0436">Ligase</keyword>
<comment type="caution">
    <text evidence="9">The sequence shown here is derived from an EMBL/GenBank/DDBJ whole genome shotgun (WGS) entry which is preliminary data.</text>
</comment>
<comment type="subcellular location">
    <subcellularLocation>
        <location evidence="5">Cytoplasm</location>
    </subcellularLocation>
</comment>
<feature type="binding site" evidence="6">
    <location>
        <position position="153"/>
    </location>
    <ligand>
        <name>L-histidine</name>
        <dbReference type="ChEBI" id="CHEBI:57595"/>
    </ligand>
</feature>
<evidence type="ECO:0000256" key="5">
    <source>
        <dbReference type="HAMAP-Rule" id="MF_00127"/>
    </source>
</evidence>
<dbReference type="InterPro" id="IPR015807">
    <property type="entry name" value="His-tRNA-ligase"/>
</dbReference>
<feature type="binding site" evidence="6">
    <location>
        <position position="281"/>
    </location>
    <ligand>
        <name>L-histidine</name>
        <dbReference type="ChEBI" id="CHEBI:57595"/>
    </ligand>
</feature>
<keyword evidence="3 5" id="KW-0030">Aminoacyl-tRNA synthetase</keyword>
<dbReference type="Gene3D" id="3.40.50.800">
    <property type="entry name" value="Anticodon-binding domain"/>
    <property type="match status" value="1"/>
</dbReference>
<evidence type="ECO:0000256" key="6">
    <source>
        <dbReference type="PIRSR" id="PIRSR001549-1"/>
    </source>
</evidence>
<dbReference type="Proteomes" id="UP000229526">
    <property type="component" value="Unassembled WGS sequence"/>
</dbReference>
<dbReference type="HAMAP" id="MF_00127">
    <property type="entry name" value="His_tRNA_synth"/>
    <property type="match status" value="1"/>
</dbReference>
<evidence type="ECO:0000256" key="2">
    <source>
        <dbReference type="ARBA" id="ARBA00022741"/>
    </source>
</evidence>
<dbReference type="Pfam" id="PF13393">
    <property type="entry name" value="tRNA-synt_His"/>
    <property type="match status" value="1"/>
</dbReference>
<dbReference type="GO" id="GO:0005737">
    <property type="term" value="C:cytoplasm"/>
    <property type="evidence" value="ECO:0007669"/>
    <property type="project" value="UniProtKB-SubCell"/>
</dbReference>
<dbReference type="InterPro" id="IPR004154">
    <property type="entry name" value="Anticodon-bd"/>
</dbReference>
<sequence length="451" mass="50995">MATSKKKKVATQPPQDKPAKKKAPVQSARGVYDILPVDQPVWERIYRVFSDIVDYYNFRPITTPIVEPLELYERSSGETSDIVEKQMFTLKNRGSGGLLALRPEGTAGVVRAYLEHGMSHWPHPVKLSYSGPFFRYEKPQLGRNRQFFQVGFEIFSSENDPVYDAQIILSFYRFLEQLKIKGVIIQINSIGCRSCRPEYRKKLVQYYKPLAKTICKDCQRRLEKNPMRLLDCKQQECLLAREDAPIMLDHLCGDCKKHFTDVLEYLGNLELPYALNHYLVRGLDYYTKTVFELTLAPVEGEEDLSFALGGGGRYDYLVEMLGGRPTPAVGAAPGIDRIVAVLKHRQIVINRKTKENRAFFIHIGDLAKKKSLCIIESLRKEGLGVIEALGKESLGAQLGTADKMEAPLALIFGQKEAYEEAIIIRDMKTGAQETVPLAKLAKMIKKKLASA</sequence>
<gene>
    <name evidence="5" type="primary">hisS</name>
    <name evidence="9" type="ORF">COU11_04280</name>
</gene>
<dbReference type="InterPro" id="IPR004516">
    <property type="entry name" value="HisRS/HisZ"/>
</dbReference>
<dbReference type="AlphaFoldDB" id="A0A2H0UJX4"/>
<dbReference type="GO" id="GO:0006427">
    <property type="term" value="P:histidyl-tRNA aminoacylation"/>
    <property type="evidence" value="ECO:0007669"/>
    <property type="project" value="UniProtKB-UniRule"/>
</dbReference>
<accession>A0A2H0UJX4</accession>
<organism evidence="9 10">
    <name type="scientific">Candidatus Harrisonbacteria bacterium CG10_big_fil_rev_8_21_14_0_10_49_15</name>
    <dbReference type="NCBI Taxonomy" id="1974587"/>
    <lineage>
        <taxon>Bacteria</taxon>
        <taxon>Candidatus Harrisoniibacteriota</taxon>
    </lineage>
</organism>
<evidence type="ECO:0000256" key="4">
    <source>
        <dbReference type="ARBA" id="ARBA00047639"/>
    </source>
</evidence>
<dbReference type="InterPro" id="IPR045864">
    <property type="entry name" value="aa-tRNA-synth_II/BPL/LPL"/>
</dbReference>
<evidence type="ECO:0000256" key="3">
    <source>
        <dbReference type="ARBA" id="ARBA00023146"/>
    </source>
</evidence>
<evidence type="ECO:0000256" key="1">
    <source>
        <dbReference type="ARBA" id="ARBA00008226"/>
    </source>
</evidence>
<evidence type="ECO:0000313" key="9">
    <source>
        <dbReference type="EMBL" id="PIR86699.1"/>
    </source>
</evidence>
<dbReference type="PANTHER" id="PTHR43707:SF1">
    <property type="entry name" value="HISTIDINE--TRNA LIGASE, MITOCHONDRIAL-RELATED"/>
    <property type="match status" value="1"/>
</dbReference>
<dbReference type="SUPFAM" id="SSF52954">
    <property type="entry name" value="Class II aaRS ABD-related"/>
    <property type="match status" value="1"/>
</dbReference>
<name>A0A2H0UJX4_9BACT</name>
<dbReference type="GO" id="GO:0004821">
    <property type="term" value="F:histidine-tRNA ligase activity"/>
    <property type="evidence" value="ECO:0007669"/>
    <property type="project" value="UniProtKB-UniRule"/>
</dbReference>
<feature type="binding site" evidence="6">
    <location>
        <position position="149"/>
    </location>
    <ligand>
        <name>L-histidine</name>
        <dbReference type="ChEBI" id="CHEBI:57595"/>
    </ligand>
</feature>
<feature type="binding site" evidence="6">
    <location>
        <position position="135"/>
    </location>
    <ligand>
        <name>L-histidine</name>
        <dbReference type="ChEBI" id="CHEBI:57595"/>
    </ligand>
</feature>
<keyword evidence="5" id="KW-0067">ATP-binding</keyword>
<dbReference type="PIRSF" id="PIRSF001549">
    <property type="entry name" value="His-tRNA_synth"/>
    <property type="match status" value="1"/>
</dbReference>
<feature type="binding site" evidence="6">
    <location>
        <begin position="104"/>
        <end position="106"/>
    </location>
    <ligand>
        <name>L-histidine</name>
        <dbReference type="ChEBI" id="CHEBI:57595"/>
    </ligand>
</feature>
<evidence type="ECO:0000259" key="8">
    <source>
        <dbReference type="PROSITE" id="PS50862"/>
    </source>
</evidence>
<dbReference type="PROSITE" id="PS50862">
    <property type="entry name" value="AA_TRNA_LIGASE_II"/>
    <property type="match status" value="1"/>
</dbReference>
<keyword evidence="2 5" id="KW-0547">Nucleotide-binding</keyword>
<dbReference type="InterPro" id="IPR041715">
    <property type="entry name" value="HisRS-like_core"/>
</dbReference>
<dbReference type="EC" id="6.1.1.21" evidence="5"/>
<evidence type="ECO:0000256" key="7">
    <source>
        <dbReference type="SAM" id="MobiDB-lite"/>
    </source>
</evidence>
<dbReference type="CDD" id="cd00773">
    <property type="entry name" value="HisRS-like_core"/>
    <property type="match status" value="1"/>
</dbReference>
<dbReference type="EMBL" id="PFBD01000028">
    <property type="protein sequence ID" value="PIR86699.1"/>
    <property type="molecule type" value="Genomic_DNA"/>
</dbReference>
<comment type="similarity">
    <text evidence="1 5">Belongs to the class-II aminoacyl-tRNA synthetase family.</text>
</comment>
<keyword evidence="5" id="KW-0963">Cytoplasm</keyword>
<dbReference type="NCBIfam" id="TIGR00442">
    <property type="entry name" value="hisS"/>
    <property type="match status" value="1"/>
</dbReference>
<comment type="catalytic activity">
    <reaction evidence="4 5">
        <text>tRNA(His) + L-histidine + ATP = L-histidyl-tRNA(His) + AMP + diphosphate + H(+)</text>
        <dbReference type="Rhea" id="RHEA:17313"/>
        <dbReference type="Rhea" id="RHEA-COMP:9665"/>
        <dbReference type="Rhea" id="RHEA-COMP:9689"/>
        <dbReference type="ChEBI" id="CHEBI:15378"/>
        <dbReference type="ChEBI" id="CHEBI:30616"/>
        <dbReference type="ChEBI" id="CHEBI:33019"/>
        <dbReference type="ChEBI" id="CHEBI:57595"/>
        <dbReference type="ChEBI" id="CHEBI:78442"/>
        <dbReference type="ChEBI" id="CHEBI:78527"/>
        <dbReference type="ChEBI" id="CHEBI:456215"/>
        <dbReference type="EC" id="6.1.1.21"/>
    </reaction>
</comment>
<dbReference type="SUPFAM" id="SSF55681">
    <property type="entry name" value="Class II aaRS and biotin synthetases"/>
    <property type="match status" value="1"/>
</dbReference>
<dbReference type="GO" id="GO:0005524">
    <property type="term" value="F:ATP binding"/>
    <property type="evidence" value="ECO:0007669"/>
    <property type="project" value="UniProtKB-UniRule"/>
</dbReference>
<feature type="region of interest" description="Disordered" evidence="7">
    <location>
        <begin position="1"/>
        <end position="24"/>
    </location>
</feature>
<feature type="binding site" evidence="6">
    <location>
        <begin position="285"/>
        <end position="286"/>
    </location>
    <ligand>
        <name>L-histidine</name>
        <dbReference type="ChEBI" id="CHEBI:57595"/>
    </ligand>
</feature>
<reference evidence="10" key="1">
    <citation type="submission" date="2017-09" db="EMBL/GenBank/DDBJ databases">
        <title>Depth-based differentiation of microbial function through sediment-hosted aquifers and enrichment of novel symbionts in the deep terrestrial subsurface.</title>
        <authorList>
            <person name="Probst A.J."/>
            <person name="Ladd B."/>
            <person name="Jarett J.K."/>
            <person name="Geller-Mcgrath D.E."/>
            <person name="Sieber C.M.K."/>
            <person name="Emerson J.B."/>
            <person name="Anantharaman K."/>
            <person name="Thomas B.C."/>
            <person name="Malmstrom R."/>
            <person name="Stieglmeier M."/>
            <person name="Klingl A."/>
            <person name="Woyke T."/>
            <person name="Ryan C.M."/>
            <person name="Banfield J.F."/>
        </authorList>
    </citation>
    <scope>NUCLEOTIDE SEQUENCE [LARGE SCALE GENOMIC DNA]</scope>
</reference>
<comment type="subunit">
    <text evidence="5">Homodimer.</text>
</comment>
<dbReference type="InterPro" id="IPR036621">
    <property type="entry name" value="Anticodon-bd_dom_sf"/>
</dbReference>
<protein>
    <recommendedName>
        <fullName evidence="5">Histidine--tRNA ligase</fullName>
        <ecNumber evidence="5">6.1.1.21</ecNumber>
    </recommendedName>
    <alternativeName>
        <fullName evidence="5">Histidyl-tRNA synthetase</fullName>
        <shortName evidence="5">HisRS</shortName>
    </alternativeName>
</protein>
<dbReference type="Gene3D" id="3.30.930.10">
    <property type="entry name" value="Bira Bifunctional Protein, Domain 2"/>
    <property type="match status" value="1"/>
</dbReference>
<feature type="domain" description="Aminoacyl-transfer RNA synthetases class-II family profile" evidence="8">
    <location>
        <begin position="1"/>
        <end position="342"/>
    </location>
</feature>
<dbReference type="PANTHER" id="PTHR43707">
    <property type="entry name" value="HISTIDYL-TRNA SYNTHETASE"/>
    <property type="match status" value="1"/>
</dbReference>
<proteinExistence type="inferred from homology"/>